<evidence type="ECO:0000256" key="1">
    <source>
        <dbReference type="ARBA" id="ARBA00022448"/>
    </source>
</evidence>
<dbReference type="Gene3D" id="2.40.50.100">
    <property type="match status" value="1"/>
</dbReference>
<feature type="domain" description="CusB-like barrel-sandwich hybrid" evidence="3">
    <location>
        <begin position="196"/>
        <end position="262"/>
    </location>
</feature>
<dbReference type="Pfam" id="PF25971">
    <property type="entry name" value="CzcB_N"/>
    <property type="match status" value="1"/>
</dbReference>
<proteinExistence type="predicted"/>
<sequence length="415" mass="44783">MNPMIKNCACALTLIVVAACGLSACSDSGSGANADHGDGHAAEAPAVEKGEHNGRLLHDKNFTLELAIFETGVPPEYRAWALVDGKPIAPAEFSLQVRLTRLGNKIDTINFAPQGDALRGDSVIYEPHSFIVTVEANYKGNQHRWEYESFEGRTRIEPAVAEALEIATEIAGPALLKETIAVYGKVVPHPNLERDVQARFDGVVTDVQVTPGQTVEAGQALFTVESNESLKSYTVKAPIKGVLTVLHAKAGQQTGGKTLARILDNSRVSVELAVFPEHLNKVKTGAPVTLTFAGSTLESRIEQIALETNANQSVNARVTLDQPFPLGAMVKAQIQIDEYEVPLAVKRSGLQAFRDFTVVYAQIGDEYEVRMLELGREAGDWVEVLGGLEPGTTYVTENSFVIKADIEKSGASHDH</sequence>
<protein>
    <submittedName>
        <fullName evidence="6">Cobalt-zinc-cadmium efflux system membrane fusion protein</fullName>
    </submittedName>
</protein>
<dbReference type="InterPro" id="IPR058790">
    <property type="entry name" value="BSH_CusB"/>
</dbReference>
<feature type="domain" description="CzcB-like C-terminal circularly permuted SH3-like" evidence="5">
    <location>
        <begin position="343"/>
        <end position="403"/>
    </location>
</feature>
<feature type="domain" description="CzcB N-terminal" evidence="4">
    <location>
        <begin position="54"/>
        <end position="145"/>
    </location>
</feature>
<dbReference type="InterPro" id="IPR011053">
    <property type="entry name" value="Single_hybrid_motif"/>
</dbReference>
<dbReference type="RefSeq" id="WP_310071502.1">
    <property type="nucleotide sequence ID" value="NZ_JAVDVX010000003.1"/>
</dbReference>
<name>A0ABU1UX83_9GAMM</name>
<feature type="chain" id="PRO_5045371139" evidence="2">
    <location>
        <begin position="19"/>
        <end position="415"/>
    </location>
</feature>
<dbReference type="Gene3D" id="2.40.420.20">
    <property type="match status" value="1"/>
</dbReference>
<dbReference type="SUPFAM" id="SSF51230">
    <property type="entry name" value="Single hybrid motif"/>
    <property type="match status" value="1"/>
</dbReference>
<dbReference type="InterPro" id="IPR058646">
    <property type="entry name" value="CzcB_N"/>
</dbReference>
<dbReference type="InterPro" id="IPR051909">
    <property type="entry name" value="MFP_Cation_Efflux"/>
</dbReference>
<dbReference type="Proteomes" id="UP001253595">
    <property type="component" value="Unassembled WGS sequence"/>
</dbReference>
<comment type="caution">
    <text evidence="6">The sequence shown here is derived from an EMBL/GenBank/DDBJ whole genome shotgun (WGS) entry which is preliminary data.</text>
</comment>
<gene>
    <name evidence="6" type="ORF">J2X05_001821</name>
</gene>
<dbReference type="Pfam" id="PF25919">
    <property type="entry name" value="BSH_CusB"/>
    <property type="match status" value="1"/>
</dbReference>
<evidence type="ECO:0000259" key="5">
    <source>
        <dbReference type="Pfam" id="PF25975"/>
    </source>
</evidence>
<dbReference type="PANTHER" id="PTHR30097:SF4">
    <property type="entry name" value="SLR6042 PROTEIN"/>
    <property type="match status" value="1"/>
</dbReference>
<evidence type="ECO:0000259" key="4">
    <source>
        <dbReference type="Pfam" id="PF25971"/>
    </source>
</evidence>
<dbReference type="InterPro" id="IPR058649">
    <property type="entry name" value="CzcB_C"/>
</dbReference>
<keyword evidence="7" id="KW-1185">Reference proteome</keyword>
<reference evidence="6 7" key="1">
    <citation type="submission" date="2023-07" db="EMBL/GenBank/DDBJ databases">
        <title>Sorghum-associated microbial communities from plants grown in Nebraska, USA.</title>
        <authorList>
            <person name="Schachtman D."/>
        </authorList>
    </citation>
    <scope>NUCLEOTIDE SEQUENCE [LARGE SCALE GENOMIC DNA]</scope>
    <source>
        <strain evidence="6 7">BE190</strain>
    </source>
</reference>
<accession>A0ABU1UX83</accession>
<feature type="signal peptide" evidence="2">
    <location>
        <begin position="1"/>
        <end position="18"/>
    </location>
</feature>
<dbReference type="EMBL" id="JAVDVX010000003">
    <property type="protein sequence ID" value="MDR7089799.1"/>
    <property type="molecule type" value="Genomic_DNA"/>
</dbReference>
<evidence type="ECO:0000256" key="2">
    <source>
        <dbReference type="SAM" id="SignalP"/>
    </source>
</evidence>
<dbReference type="Gene3D" id="2.40.30.170">
    <property type="match status" value="1"/>
</dbReference>
<evidence type="ECO:0000313" key="6">
    <source>
        <dbReference type="EMBL" id="MDR7089799.1"/>
    </source>
</evidence>
<organism evidence="6 7">
    <name type="scientific">Cellvibrio fibrivorans</name>
    <dbReference type="NCBI Taxonomy" id="126350"/>
    <lineage>
        <taxon>Bacteria</taxon>
        <taxon>Pseudomonadati</taxon>
        <taxon>Pseudomonadota</taxon>
        <taxon>Gammaproteobacteria</taxon>
        <taxon>Cellvibrionales</taxon>
        <taxon>Cellvibrionaceae</taxon>
        <taxon>Cellvibrio</taxon>
    </lineage>
</organism>
<dbReference type="PROSITE" id="PS51257">
    <property type="entry name" value="PROKAR_LIPOPROTEIN"/>
    <property type="match status" value="1"/>
</dbReference>
<dbReference type="PANTHER" id="PTHR30097">
    <property type="entry name" value="CATION EFFLUX SYSTEM PROTEIN CUSB"/>
    <property type="match status" value="1"/>
</dbReference>
<dbReference type="CDD" id="cd06850">
    <property type="entry name" value="biotinyl_domain"/>
    <property type="match status" value="1"/>
</dbReference>
<evidence type="ECO:0000313" key="7">
    <source>
        <dbReference type="Proteomes" id="UP001253595"/>
    </source>
</evidence>
<evidence type="ECO:0000259" key="3">
    <source>
        <dbReference type="Pfam" id="PF25919"/>
    </source>
</evidence>
<keyword evidence="1" id="KW-0813">Transport</keyword>
<keyword evidence="2" id="KW-0732">Signal</keyword>
<dbReference type="Pfam" id="PF25975">
    <property type="entry name" value="CzcB_C"/>
    <property type="match status" value="1"/>
</dbReference>